<accession>A0A6A0ABA9</accession>
<dbReference type="Proteomes" id="UP000485058">
    <property type="component" value="Unassembled WGS sequence"/>
</dbReference>
<reference evidence="1 2" key="1">
    <citation type="submission" date="2020-02" db="EMBL/GenBank/DDBJ databases">
        <title>Draft genome sequence of Haematococcus lacustris strain NIES-144.</title>
        <authorList>
            <person name="Morimoto D."/>
            <person name="Nakagawa S."/>
            <person name="Yoshida T."/>
            <person name="Sawayama S."/>
        </authorList>
    </citation>
    <scope>NUCLEOTIDE SEQUENCE [LARGE SCALE GENOMIC DNA]</scope>
    <source>
        <strain evidence="1 2">NIES-144</strain>
    </source>
</reference>
<evidence type="ECO:0000313" key="2">
    <source>
        <dbReference type="Proteomes" id="UP000485058"/>
    </source>
</evidence>
<dbReference type="EMBL" id="BLLF01004659">
    <property type="protein sequence ID" value="GFH30025.1"/>
    <property type="molecule type" value="Genomic_DNA"/>
</dbReference>
<comment type="caution">
    <text evidence="1">The sequence shown here is derived from an EMBL/GenBank/DDBJ whole genome shotgun (WGS) entry which is preliminary data.</text>
</comment>
<gene>
    <name evidence="1" type="ORF">HaLaN_28795</name>
</gene>
<evidence type="ECO:0000313" key="1">
    <source>
        <dbReference type="EMBL" id="GFH30025.1"/>
    </source>
</evidence>
<sequence length="96" mass="10403">MEALETIVRALGLHILPGQQLEDRVPCGMTLRRAMDDICHQAHEHQSGMCAQAGAGAIGLIARGTNWASSCRGGLSHVASKLRQPDARCEPPRYRT</sequence>
<dbReference type="AlphaFoldDB" id="A0A6A0ABA9"/>
<name>A0A6A0ABA9_HAELA</name>
<proteinExistence type="predicted"/>
<keyword evidence="2" id="KW-1185">Reference proteome</keyword>
<protein>
    <submittedName>
        <fullName evidence="1">Uncharacterized protein</fullName>
    </submittedName>
</protein>
<organism evidence="1 2">
    <name type="scientific">Haematococcus lacustris</name>
    <name type="common">Green alga</name>
    <name type="synonym">Haematococcus pluvialis</name>
    <dbReference type="NCBI Taxonomy" id="44745"/>
    <lineage>
        <taxon>Eukaryota</taxon>
        <taxon>Viridiplantae</taxon>
        <taxon>Chlorophyta</taxon>
        <taxon>core chlorophytes</taxon>
        <taxon>Chlorophyceae</taxon>
        <taxon>CS clade</taxon>
        <taxon>Chlamydomonadales</taxon>
        <taxon>Haematococcaceae</taxon>
        <taxon>Haematococcus</taxon>
    </lineage>
</organism>